<comment type="similarity">
    <text evidence="1">Belongs to the eukaryotic ribosomal protein eS6 family.</text>
</comment>
<keyword evidence="2" id="KW-0689">Ribosomal protein</keyword>
<gene>
    <name evidence="4" type="ORF">VCUG_01324</name>
</gene>
<dbReference type="InterPro" id="IPR018282">
    <property type="entry name" value="Ribosomal_eS6_CS"/>
</dbReference>
<dbReference type="HOGENOM" id="CLU_046346_0_1_1"/>
<evidence type="ECO:0000256" key="1">
    <source>
        <dbReference type="ARBA" id="ARBA00009312"/>
    </source>
</evidence>
<evidence type="ECO:0000256" key="2">
    <source>
        <dbReference type="ARBA" id="ARBA00022980"/>
    </source>
</evidence>
<evidence type="ECO:0000313" key="4">
    <source>
        <dbReference type="EMBL" id="ELA47224.1"/>
    </source>
</evidence>
<protein>
    <recommendedName>
        <fullName evidence="6">40S ribosomal protein S6</fullName>
    </recommendedName>
</protein>
<accession>L2GUA7</accession>
<dbReference type="OrthoDB" id="10260596at2759"/>
<organism evidence="4 5">
    <name type="scientific">Vavraia culicis (isolate floridensis)</name>
    <name type="common">Microsporidian parasite</name>
    <dbReference type="NCBI Taxonomy" id="948595"/>
    <lineage>
        <taxon>Eukaryota</taxon>
        <taxon>Fungi</taxon>
        <taxon>Fungi incertae sedis</taxon>
        <taxon>Microsporidia</taxon>
        <taxon>Pleistophoridae</taxon>
        <taxon>Vavraia</taxon>
    </lineage>
</organism>
<evidence type="ECO:0008006" key="6">
    <source>
        <dbReference type="Google" id="ProtNLM"/>
    </source>
</evidence>
<dbReference type="Pfam" id="PF01092">
    <property type="entry name" value="Ribosomal_S6e"/>
    <property type="match status" value="1"/>
</dbReference>
<evidence type="ECO:0000313" key="5">
    <source>
        <dbReference type="Proteomes" id="UP000011081"/>
    </source>
</evidence>
<dbReference type="RefSeq" id="XP_008074342.1">
    <property type="nucleotide sequence ID" value="XM_008076151.1"/>
</dbReference>
<evidence type="ECO:0000256" key="3">
    <source>
        <dbReference type="ARBA" id="ARBA00023274"/>
    </source>
</evidence>
<dbReference type="SMART" id="SM01405">
    <property type="entry name" value="Ribosomal_S6e"/>
    <property type="match status" value="1"/>
</dbReference>
<dbReference type="GO" id="GO:1990904">
    <property type="term" value="C:ribonucleoprotein complex"/>
    <property type="evidence" value="ECO:0007669"/>
    <property type="project" value="UniProtKB-KW"/>
</dbReference>
<name>L2GUA7_VAVCU</name>
<dbReference type="Proteomes" id="UP000011081">
    <property type="component" value="Unassembled WGS sequence"/>
</dbReference>
<dbReference type="InParanoid" id="L2GUA7"/>
<keyword evidence="3" id="KW-0687">Ribonucleoprotein</keyword>
<dbReference type="InterPro" id="IPR001377">
    <property type="entry name" value="Ribosomal_eS6"/>
</dbReference>
<dbReference type="AlphaFoldDB" id="L2GUA7"/>
<reference evidence="5" key="1">
    <citation type="submission" date="2011-03" db="EMBL/GenBank/DDBJ databases">
        <title>The genome sequence of Vavraia culicis strain floridensis.</title>
        <authorList>
            <consortium name="The Broad Institute Genome Sequencing Platform"/>
            <person name="Cuomo C."/>
            <person name="Becnel J."/>
            <person name="Sanscrainte N."/>
            <person name="Young S.K."/>
            <person name="Zeng Q."/>
            <person name="Gargeya S."/>
            <person name="Fitzgerald M."/>
            <person name="Haas B."/>
            <person name="Abouelleil A."/>
            <person name="Alvarado L."/>
            <person name="Arachchi H.M."/>
            <person name="Berlin A."/>
            <person name="Chapman S.B."/>
            <person name="Gearin G."/>
            <person name="Goldberg J."/>
            <person name="Griggs A."/>
            <person name="Gujja S."/>
            <person name="Hansen M."/>
            <person name="Heiman D."/>
            <person name="Howarth C."/>
            <person name="Larimer J."/>
            <person name="Lui A."/>
            <person name="MacDonald P.J.P."/>
            <person name="McCowen C."/>
            <person name="Montmayeur A."/>
            <person name="Murphy C."/>
            <person name="Neiman D."/>
            <person name="Pearson M."/>
            <person name="Priest M."/>
            <person name="Roberts A."/>
            <person name="Saif S."/>
            <person name="Shea T."/>
            <person name="Sisk P."/>
            <person name="Stolte C."/>
            <person name="Sykes S."/>
            <person name="Wortman J."/>
            <person name="Nusbaum C."/>
            <person name="Birren B."/>
        </authorList>
    </citation>
    <scope>NUCLEOTIDE SEQUENCE [LARGE SCALE GENOMIC DNA]</scope>
    <source>
        <strain evidence="5">floridensis</strain>
    </source>
</reference>
<dbReference type="VEuPathDB" id="MicrosporidiaDB:VCUG_01324"/>
<dbReference type="GO" id="GO:0006412">
    <property type="term" value="P:translation"/>
    <property type="evidence" value="ECO:0007669"/>
    <property type="project" value="InterPro"/>
</dbReference>
<dbReference type="PANTHER" id="PTHR11502">
    <property type="entry name" value="40S RIBOSOMAL PROTEIN S6"/>
    <property type="match status" value="1"/>
</dbReference>
<dbReference type="GO" id="GO:0005840">
    <property type="term" value="C:ribosome"/>
    <property type="evidence" value="ECO:0007669"/>
    <property type="project" value="UniProtKB-KW"/>
</dbReference>
<dbReference type="PROSITE" id="PS00578">
    <property type="entry name" value="RIBOSOMAL_S6E"/>
    <property type="match status" value="1"/>
</dbReference>
<keyword evidence="5" id="KW-1185">Reference proteome</keyword>
<dbReference type="OMA" id="EPCHIEG"/>
<dbReference type="FunCoup" id="L2GUA7">
    <property type="interactions" value="264"/>
</dbReference>
<dbReference type="GO" id="GO:0003735">
    <property type="term" value="F:structural constituent of ribosome"/>
    <property type="evidence" value="ECO:0007669"/>
    <property type="project" value="InterPro"/>
</dbReference>
<sequence length="236" mass="26843">MKLNISSPQNGTNITLEVTGNAERIFHGKSIGDIIDGSIIKPEYAGWKVLLTGGSDKQGFPMDAQINTDKRQRLLRRKGDIGFKPRKKGELRRKSVRGAVISEETSALCMKVVNDLFAESSEGNTTAEPCHIEGLTDHVADKTHLPKRFNKLKAALGLKDVDVSPEEVKDAIIKALPPPEEGKKRKLPKIRMTRIKNKFYAQRYEKKQEISRLRREKTEKIRQEFFKKYPDWLSSK</sequence>
<dbReference type="GeneID" id="19879203"/>
<dbReference type="STRING" id="948595.L2GUA7"/>
<proteinExistence type="inferred from homology"/>
<dbReference type="EMBL" id="GL877422">
    <property type="protein sequence ID" value="ELA47224.1"/>
    <property type="molecule type" value="Genomic_DNA"/>
</dbReference>